<accession>A0A3E0W5B3</accession>
<proteinExistence type="predicted"/>
<name>A0A3E0W5B3_9MICO</name>
<dbReference type="EMBL" id="NBXB01000010">
    <property type="protein sequence ID" value="RFA16743.1"/>
    <property type="molecule type" value="Genomic_DNA"/>
</dbReference>
<reference evidence="1 2" key="1">
    <citation type="submission" date="2017-04" db="EMBL/GenBank/DDBJ databases">
        <title>Comparative genome analysis of Subtercola boreus.</title>
        <authorList>
            <person name="Cho Y.-J."/>
            <person name="Cho A."/>
            <person name="Kim O.-S."/>
            <person name="Lee J.-I."/>
        </authorList>
    </citation>
    <scope>NUCLEOTIDE SEQUENCE [LARGE SCALE GENOMIC DNA]</scope>
    <source>
        <strain evidence="1 2">P27479</strain>
    </source>
</reference>
<comment type="caution">
    <text evidence="1">The sequence shown here is derived from an EMBL/GenBank/DDBJ whole genome shotgun (WGS) entry which is preliminary data.</text>
</comment>
<dbReference type="Proteomes" id="UP000256541">
    <property type="component" value="Unassembled WGS sequence"/>
</dbReference>
<evidence type="ECO:0000313" key="2">
    <source>
        <dbReference type="Proteomes" id="UP000256541"/>
    </source>
</evidence>
<gene>
    <name evidence="1" type="ORF">B7R22_02495</name>
</gene>
<protein>
    <submittedName>
        <fullName evidence="1">Uncharacterized protein</fullName>
    </submittedName>
</protein>
<organism evidence="1 2">
    <name type="scientific">Subtercola boreus</name>
    <dbReference type="NCBI Taxonomy" id="120213"/>
    <lineage>
        <taxon>Bacteria</taxon>
        <taxon>Bacillati</taxon>
        <taxon>Actinomycetota</taxon>
        <taxon>Actinomycetes</taxon>
        <taxon>Micrococcales</taxon>
        <taxon>Microbacteriaceae</taxon>
        <taxon>Subtercola</taxon>
    </lineage>
</organism>
<evidence type="ECO:0000313" key="1">
    <source>
        <dbReference type="EMBL" id="RFA16743.1"/>
    </source>
</evidence>
<dbReference type="AlphaFoldDB" id="A0A3E0W5B3"/>
<sequence>MFSFPLPMVALNVRDRYVASYSIQGVNVAYTTKHWQRKTAEYQKQFKQRRVDLPALLGDQAQ</sequence>